<keyword evidence="2" id="KW-1185">Reference proteome</keyword>
<dbReference type="EMBL" id="JABFAC010000011">
    <property type="protein sequence ID" value="MBA0628569.1"/>
    <property type="molecule type" value="Genomic_DNA"/>
</dbReference>
<organism evidence="1 2">
    <name type="scientific">Gossypium davidsonii</name>
    <name type="common">Davidson's cotton</name>
    <name type="synonym">Gossypium klotzschianum subsp. davidsonii</name>
    <dbReference type="NCBI Taxonomy" id="34287"/>
    <lineage>
        <taxon>Eukaryota</taxon>
        <taxon>Viridiplantae</taxon>
        <taxon>Streptophyta</taxon>
        <taxon>Embryophyta</taxon>
        <taxon>Tracheophyta</taxon>
        <taxon>Spermatophyta</taxon>
        <taxon>Magnoliopsida</taxon>
        <taxon>eudicotyledons</taxon>
        <taxon>Gunneridae</taxon>
        <taxon>Pentapetalae</taxon>
        <taxon>rosids</taxon>
        <taxon>malvids</taxon>
        <taxon>Malvales</taxon>
        <taxon>Malvaceae</taxon>
        <taxon>Malvoideae</taxon>
        <taxon>Gossypium</taxon>
    </lineage>
</organism>
<comment type="caution">
    <text evidence="1">The sequence shown here is derived from an EMBL/GenBank/DDBJ whole genome shotgun (WGS) entry which is preliminary data.</text>
</comment>
<dbReference type="PANTHER" id="PTHR48200">
    <property type="entry name" value="PROTEIN, PUTATIVE-RELATED"/>
    <property type="match status" value="1"/>
</dbReference>
<accession>A0A7J8SR95</accession>
<protein>
    <submittedName>
        <fullName evidence="1">Uncharacterized protein</fullName>
    </submittedName>
</protein>
<sequence length="60" mass="6863">MDDTVSNLFDRLDKRVTLVPTILVKTFRSLNACWGVGEGRFIGAPWIILDEILYRCGDFD</sequence>
<name>A0A7J8SR95_GOSDV</name>
<dbReference type="Proteomes" id="UP000593561">
    <property type="component" value="Unassembled WGS sequence"/>
</dbReference>
<reference evidence="1 2" key="1">
    <citation type="journal article" date="2019" name="Genome Biol. Evol.">
        <title>Insights into the evolution of the New World diploid cottons (Gossypium, subgenus Houzingenia) based on genome sequencing.</title>
        <authorList>
            <person name="Grover C.E."/>
            <person name="Arick M.A. 2nd"/>
            <person name="Thrash A."/>
            <person name="Conover J.L."/>
            <person name="Sanders W.S."/>
            <person name="Peterson D.G."/>
            <person name="Frelichowski J.E."/>
            <person name="Scheffler J.A."/>
            <person name="Scheffler B.E."/>
            <person name="Wendel J.F."/>
        </authorList>
    </citation>
    <scope>NUCLEOTIDE SEQUENCE [LARGE SCALE GENOMIC DNA]</scope>
    <source>
        <strain evidence="1">27</strain>
        <tissue evidence="1">Leaf</tissue>
    </source>
</reference>
<evidence type="ECO:0000313" key="1">
    <source>
        <dbReference type="EMBL" id="MBA0628569.1"/>
    </source>
</evidence>
<evidence type="ECO:0000313" key="2">
    <source>
        <dbReference type="Proteomes" id="UP000593561"/>
    </source>
</evidence>
<dbReference type="PANTHER" id="PTHR48200:SF1">
    <property type="entry name" value="AMINOTRANSFERASE-LIKE PLANT MOBILE DOMAIN-CONTAINING PROTEIN"/>
    <property type="match status" value="1"/>
</dbReference>
<gene>
    <name evidence="1" type="ORF">Godav_023284</name>
</gene>
<dbReference type="AlphaFoldDB" id="A0A7J8SR95"/>
<proteinExistence type="predicted"/>